<name>A0A4R2KDK6_9RHOB</name>
<sequence length="34" mass="3257">MAGAAIGTNAATRGFACPAAIVMGFVGTTGEREG</sequence>
<proteinExistence type="predicted"/>
<dbReference type="Proteomes" id="UP000295142">
    <property type="component" value="Unassembled WGS sequence"/>
</dbReference>
<comment type="caution">
    <text evidence="1">The sequence shown here is derived from an EMBL/GenBank/DDBJ whole genome shotgun (WGS) entry which is preliminary data.</text>
</comment>
<dbReference type="EMBL" id="SLWW01000006">
    <property type="protein sequence ID" value="TCO71671.1"/>
    <property type="molecule type" value="Genomic_DNA"/>
</dbReference>
<evidence type="ECO:0000313" key="2">
    <source>
        <dbReference type="Proteomes" id="UP000295142"/>
    </source>
</evidence>
<reference evidence="1 2" key="1">
    <citation type="submission" date="2019-03" db="EMBL/GenBank/DDBJ databases">
        <title>Genomic Encyclopedia of Type Strains, Phase IV (KMG-IV): sequencing the most valuable type-strain genomes for metagenomic binning, comparative biology and taxonomic classification.</title>
        <authorList>
            <person name="Goeker M."/>
        </authorList>
    </citation>
    <scope>NUCLEOTIDE SEQUENCE [LARGE SCALE GENOMIC DNA]</scope>
    <source>
        <strain evidence="1 2">DSM 4868</strain>
    </source>
</reference>
<keyword evidence="2" id="KW-1185">Reference proteome</keyword>
<accession>A0A4R2KDK6</accession>
<protein>
    <submittedName>
        <fullName evidence="1">Uncharacterized protein</fullName>
    </submittedName>
</protein>
<dbReference type="AlphaFoldDB" id="A0A4R2KDK6"/>
<evidence type="ECO:0000313" key="1">
    <source>
        <dbReference type="EMBL" id="TCO71671.1"/>
    </source>
</evidence>
<gene>
    <name evidence="1" type="ORF">EV655_106164</name>
</gene>
<organism evidence="1 2">
    <name type="scientific">Rhodovulum euryhalinum</name>
    <dbReference type="NCBI Taxonomy" id="35805"/>
    <lineage>
        <taxon>Bacteria</taxon>
        <taxon>Pseudomonadati</taxon>
        <taxon>Pseudomonadota</taxon>
        <taxon>Alphaproteobacteria</taxon>
        <taxon>Rhodobacterales</taxon>
        <taxon>Paracoccaceae</taxon>
        <taxon>Rhodovulum</taxon>
    </lineage>
</organism>